<evidence type="ECO:0000256" key="1">
    <source>
        <dbReference type="ARBA" id="ARBA00000085"/>
    </source>
</evidence>
<dbReference type="Proteomes" id="UP001228113">
    <property type="component" value="Chromosome"/>
</dbReference>
<keyword evidence="6" id="KW-0418">Kinase</keyword>
<sequence length="673" mass="72779">MRKPLSRPLAPAGPESAVPPLAARVLADFQGLLAQVSDYAVFMLDPQGRILTWNEGARRIKGWEAQEVLGRHFSLLYAEEDAALGKPAMELSLAEACGTYQEEGWRVRKDGARFMAHVVITSIRGRDGALEGFLKISRDLTPQREVEARLRDLARSLEETVARRTRELQESEARLQGFVRHATAAIAFKGTDRRYLLVNAAREALMARPAAEILGHTDLEAMPPGVGERLDREDSQVIATGRSLQAEERWVHGDGSTHDYITLKFPLAGADGANWGIGILSTDITERKAAEQAHLQSQKLESLGVLAGGIAHDFNNLLGAILGNLGMVQMDLPPEAPEQQRLETIERLLAKATGLARQMLAYSGRGSFEIRPLDLNGLVKEMTHLLSISISKKVAIRFALDAGIPSVSADAAQLQQVIMNLVINASDAIGERAGTITLRTGSTNADADYLRRAFPGQELLPGTYVLLEVTDDGSGMSAETQKRIFEPFFTTKFTGRGLGLSAILGIVKGHGGAIRVYSEPGRGTTFKLLFPAGQGGHAAPQPVAAGPGAFHGMGTVLVVDDEESIRAMASGLLVHMGFDALPAADGLEALLLFETHRADIRLVLLDLTMPHLDGAETFAALRARGCEVPVLLSSGYNEREAVDRFKDHGLAGFLQKPYRAADFMEAIKRALTT</sequence>
<dbReference type="PANTHER" id="PTHR43065">
    <property type="entry name" value="SENSOR HISTIDINE KINASE"/>
    <property type="match status" value="1"/>
</dbReference>
<keyword evidence="8" id="KW-0902">Two-component regulatory system</keyword>
<evidence type="ECO:0000256" key="3">
    <source>
        <dbReference type="ARBA" id="ARBA00022553"/>
    </source>
</evidence>
<dbReference type="EC" id="2.7.13.3" evidence="2"/>
<dbReference type="InterPro" id="IPR003594">
    <property type="entry name" value="HATPase_dom"/>
</dbReference>
<dbReference type="SMART" id="SM00387">
    <property type="entry name" value="HATPase_c"/>
    <property type="match status" value="1"/>
</dbReference>
<dbReference type="Pfam" id="PF00072">
    <property type="entry name" value="Response_reg"/>
    <property type="match status" value="1"/>
</dbReference>
<name>A0AA48KDU1_9BACT</name>
<keyword evidence="15" id="KW-1185">Reference proteome</keyword>
<dbReference type="PANTHER" id="PTHR43065:SF42">
    <property type="entry name" value="TWO-COMPONENT SENSOR PPRA"/>
    <property type="match status" value="1"/>
</dbReference>
<dbReference type="InterPro" id="IPR036097">
    <property type="entry name" value="HisK_dim/P_sf"/>
</dbReference>
<evidence type="ECO:0000256" key="7">
    <source>
        <dbReference type="ARBA" id="ARBA00022840"/>
    </source>
</evidence>
<evidence type="ECO:0000313" key="14">
    <source>
        <dbReference type="EMBL" id="BDU77405.1"/>
    </source>
</evidence>
<dbReference type="SUPFAM" id="SSF47384">
    <property type="entry name" value="Homodimeric domain of signal transducing histidine kinase"/>
    <property type="match status" value="1"/>
</dbReference>
<reference evidence="14" key="1">
    <citation type="journal article" date="2023" name="Int. J. Syst. Evol. Microbiol.">
        <title>Mesoterricola silvestris gen. nov., sp. nov., Mesoterricola sediminis sp. nov., Geothrix oryzae sp. nov., Geothrix edaphica sp. nov., Geothrix rubra sp. nov., and Geothrix limicola sp. nov., six novel members of Acidobacteriota isolated from soils.</title>
        <authorList>
            <person name="Itoh H."/>
            <person name="Sugisawa Y."/>
            <person name="Mise K."/>
            <person name="Xu Z."/>
            <person name="Kuniyasu M."/>
            <person name="Ushijima N."/>
            <person name="Kawano K."/>
            <person name="Kobayashi E."/>
            <person name="Shiratori Y."/>
            <person name="Masuda Y."/>
            <person name="Senoo K."/>
        </authorList>
    </citation>
    <scope>NUCLEOTIDE SEQUENCE</scope>
    <source>
        <strain evidence="14">W786</strain>
    </source>
</reference>
<evidence type="ECO:0000259" key="11">
    <source>
        <dbReference type="PROSITE" id="PS50110"/>
    </source>
</evidence>
<evidence type="ECO:0000259" key="13">
    <source>
        <dbReference type="PROSITE" id="PS50113"/>
    </source>
</evidence>
<feature type="domain" description="Response regulatory" evidence="11">
    <location>
        <begin position="555"/>
        <end position="671"/>
    </location>
</feature>
<dbReference type="RefSeq" id="WP_243347516.1">
    <property type="nucleotide sequence ID" value="NZ_AP027081.1"/>
</dbReference>
<keyword evidence="4" id="KW-0808">Transferase</keyword>
<dbReference type="InterPro" id="IPR035965">
    <property type="entry name" value="PAS-like_dom_sf"/>
</dbReference>
<dbReference type="SUPFAM" id="SSF55785">
    <property type="entry name" value="PYP-like sensor domain (PAS domain)"/>
    <property type="match status" value="2"/>
</dbReference>
<proteinExistence type="predicted"/>
<comment type="catalytic activity">
    <reaction evidence="1">
        <text>ATP + protein L-histidine = ADP + protein N-phospho-L-histidine.</text>
        <dbReference type="EC" id="2.7.13.3"/>
    </reaction>
</comment>
<evidence type="ECO:0000259" key="12">
    <source>
        <dbReference type="PROSITE" id="PS50112"/>
    </source>
</evidence>
<dbReference type="AlphaFoldDB" id="A0AA48KDU1"/>
<dbReference type="InterPro" id="IPR004358">
    <property type="entry name" value="Sig_transdc_His_kin-like_C"/>
</dbReference>
<dbReference type="EMBL" id="AP027081">
    <property type="protein sequence ID" value="BDU77405.1"/>
    <property type="molecule type" value="Genomic_DNA"/>
</dbReference>
<dbReference type="Pfam" id="PF00989">
    <property type="entry name" value="PAS"/>
    <property type="match status" value="1"/>
</dbReference>
<evidence type="ECO:0000256" key="5">
    <source>
        <dbReference type="ARBA" id="ARBA00022741"/>
    </source>
</evidence>
<dbReference type="Gene3D" id="3.30.450.20">
    <property type="entry name" value="PAS domain"/>
    <property type="match status" value="2"/>
</dbReference>
<evidence type="ECO:0000256" key="2">
    <source>
        <dbReference type="ARBA" id="ARBA00012438"/>
    </source>
</evidence>
<keyword evidence="5" id="KW-0547">Nucleotide-binding</keyword>
<dbReference type="InterPro" id="IPR011006">
    <property type="entry name" value="CheY-like_superfamily"/>
</dbReference>
<dbReference type="InterPro" id="IPR013767">
    <property type="entry name" value="PAS_fold"/>
</dbReference>
<evidence type="ECO:0000256" key="4">
    <source>
        <dbReference type="ARBA" id="ARBA00022679"/>
    </source>
</evidence>
<dbReference type="PROSITE" id="PS50112">
    <property type="entry name" value="PAS"/>
    <property type="match status" value="1"/>
</dbReference>
<dbReference type="InterPro" id="IPR000014">
    <property type="entry name" value="PAS"/>
</dbReference>
<dbReference type="PRINTS" id="PR00344">
    <property type="entry name" value="BCTRLSENSOR"/>
</dbReference>
<dbReference type="NCBIfam" id="TIGR00229">
    <property type="entry name" value="sensory_box"/>
    <property type="match status" value="2"/>
</dbReference>
<dbReference type="InterPro" id="IPR036890">
    <property type="entry name" value="HATPase_C_sf"/>
</dbReference>
<dbReference type="CDD" id="cd00130">
    <property type="entry name" value="PAS"/>
    <property type="match status" value="1"/>
</dbReference>
<dbReference type="CDD" id="cd00082">
    <property type="entry name" value="HisKA"/>
    <property type="match status" value="1"/>
</dbReference>
<dbReference type="SMART" id="SM00091">
    <property type="entry name" value="PAS"/>
    <property type="match status" value="2"/>
</dbReference>
<dbReference type="Gene3D" id="3.30.565.10">
    <property type="entry name" value="Histidine kinase-like ATPase, C-terminal domain"/>
    <property type="match status" value="1"/>
</dbReference>
<dbReference type="Pfam" id="PF08448">
    <property type="entry name" value="PAS_4"/>
    <property type="match status" value="1"/>
</dbReference>
<dbReference type="SUPFAM" id="SSF52172">
    <property type="entry name" value="CheY-like"/>
    <property type="match status" value="1"/>
</dbReference>
<feature type="modified residue" description="4-aspartylphosphate" evidence="9">
    <location>
        <position position="606"/>
    </location>
</feature>
<gene>
    <name evidence="14" type="ORF">METESE_23630</name>
</gene>
<feature type="domain" description="Histidine kinase" evidence="10">
    <location>
        <begin position="309"/>
        <end position="534"/>
    </location>
</feature>
<organism evidence="14 15">
    <name type="scientific">Mesoterricola sediminis</name>
    <dbReference type="NCBI Taxonomy" id="2927980"/>
    <lineage>
        <taxon>Bacteria</taxon>
        <taxon>Pseudomonadati</taxon>
        <taxon>Acidobacteriota</taxon>
        <taxon>Holophagae</taxon>
        <taxon>Holophagales</taxon>
        <taxon>Holophagaceae</taxon>
        <taxon>Mesoterricola</taxon>
    </lineage>
</organism>
<dbReference type="InterPro" id="IPR005467">
    <property type="entry name" value="His_kinase_dom"/>
</dbReference>
<evidence type="ECO:0000313" key="15">
    <source>
        <dbReference type="Proteomes" id="UP001228113"/>
    </source>
</evidence>
<dbReference type="Pfam" id="PF02518">
    <property type="entry name" value="HATPase_c"/>
    <property type="match status" value="1"/>
</dbReference>
<feature type="domain" description="PAC" evidence="13">
    <location>
        <begin position="100"/>
        <end position="152"/>
    </location>
</feature>
<keyword evidence="3 9" id="KW-0597">Phosphoprotein</keyword>
<dbReference type="SMART" id="SM00448">
    <property type="entry name" value="REC"/>
    <property type="match status" value="1"/>
</dbReference>
<dbReference type="InterPro" id="IPR003661">
    <property type="entry name" value="HisK_dim/P_dom"/>
</dbReference>
<dbReference type="CDD" id="cd00156">
    <property type="entry name" value="REC"/>
    <property type="match status" value="1"/>
</dbReference>
<feature type="domain" description="PAS" evidence="12">
    <location>
        <begin position="41"/>
        <end position="96"/>
    </location>
</feature>
<dbReference type="PROSITE" id="PS50109">
    <property type="entry name" value="HIS_KIN"/>
    <property type="match status" value="1"/>
</dbReference>
<evidence type="ECO:0000256" key="8">
    <source>
        <dbReference type="ARBA" id="ARBA00023012"/>
    </source>
</evidence>
<dbReference type="Gene3D" id="1.10.287.130">
    <property type="match status" value="1"/>
</dbReference>
<dbReference type="Gene3D" id="3.40.50.2300">
    <property type="match status" value="1"/>
</dbReference>
<keyword evidence="7" id="KW-0067">ATP-binding</keyword>
<accession>A0AA48KDU1</accession>
<dbReference type="InterPro" id="IPR001789">
    <property type="entry name" value="Sig_transdc_resp-reg_receiver"/>
</dbReference>
<dbReference type="InterPro" id="IPR000700">
    <property type="entry name" value="PAS-assoc_C"/>
</dbReference>
<dbReference type="InterPro" id="IPR013656">
    <property type="entry name" value="PAS_4"/>
</dbReference>
<dbReference type="GO" id="GO:0000155">
    <property type="term" value="F:phosphorelay sensor kinase activity"/>
    <property type="evidence" value="ECO:0007669"/>
    <property type="project" value="InterPro"/>
</dbReference>
<dbReference type="KEGG" id="msea:METESE_23630"/>
<dbReference type="GO" id="GO:0005524">
    <property type="term" value="F:ATP binding"/>
    <property type="evidence" value="ECO:0007669"/>
    <property type="project" value="UniProtKB-KW"/>
</dbReference>
<protein>
    <recommendedName>
        <fullName evidence="2">histidine kinase</fullName>
        <ecNumber evidence="2">2.7.13.3</ecNumber>
    </recommendedName>
</protein>
<evidence type="ECO:0000256" key="9">
    <source>
        <dbReference type="PROSITE-ProRule" id="PRU00169"/>
    </source>
</evidence>
<dbReference type="SUPFAM" id="SSF55874">
    <property type="entry name" value="ATPase domain of HSP90 chaperone/DNA topoisomerase II/histidine kinase"/>
    <property type="match status" value="1"/>
</dbReference>
<dbReference type="PROSITE" id="PS50110">
    <property type="entry name" value="RESPONSE_REGULATORY"/>
    <property type="match status" value="1"/>
</dbReference>
<evidence type="ECO:0000259" key="10">
    <source>
        <dbReference type="PROSITE" id="PS50109"/>
    </source>
</evidence>
<evidence type="ECO:0000256" key="6">
    <source>
        <dbReference type="ARBA" id="ARBA00022777"/>
    </source>
</evidence>
<dbReference type="GO" id="GO:0006355">
    <property type="term" value="P:regulation of DNA-templated transcription"/>
    <property type="evidence" value="ECO:0007669"/>
    <property type="project" value="InterPro"/>
</dbReference>
<dbReference type="PROSITE" id="PS50113">
    <property type="entry name" value="PAC"/>
    <property type="match status" value="1"/>
</dbReference>